<dbReference type="InterPro" id="IPR050194">
    <property type="entry name" value="Glycosyltransferase_grp1"/>
</dbReference>
<evidence type="ECO:0000259" key="1">
    <source>
        <dbReference type="Pfam" id="PF00534"/>
    </source>
</evidence>
<organism evidence="3 4">
    <name type="scientific">Carnobacterium viridans</name>
    <dbReference type="NCBI Taxonomy" id="174587"/>
    <lineage>
        <taxon>Bacteria</taxon>
        <taxon>Bacillati</taxon>
        <taxon>Bacillota</taxon>
        <taxon>Bacilli</taxon>
        <taxon>Lactobacillales</taxon>
        <taxon>Carnobacteriaceae</taxon>
        <taxon>Carnobacterium</taxon>
    </lineage>
</organism>
<dbReference type="Pfam" id="PF13439">
    <property type="entry name" value="Glyco_transf_4"/>
    <property type="match status" value="1"/>
</dbReference>
<dbReference type="InterPro" id="IPR028098">
    <property type="entry name" value="Glyco_trans_4-like_N"/>
</dbReference>
<proteinExistence type="predicted"/>
<dbReference type="CDD" id="cd03812">
    <property type="entry name" value="GT4_CapH-like"/>
    <property type="match status" value="1"/>
</dbReference>
<dbReference type="RefSeq" id="WP_176944070.1">
    <property type="nucleotide sequence ID" value="NZ_CP084916.1"/>
</dbReference>
<name>A0A1H0YFR9_9LACT</name>
<dbReference type="PANTHER" id="PTHR45947">
    <property type="entry name" value="SULFOQUINOVOSYL TRANSFERASE SQD2"/>
    <property type="match status" value="1"/>
</dbReference>
<dbReference type="Proteomes" id="UP000199481">
    <property type="component" value="Unassembled WGS sequence"/>
</dbReference>
<evidence type="ECO:0000313" key="3">
    <source>
        <dbReference type="EMBL" id="SDQ14109.1"/>
    </source>
</evidence>
<evidence type="ECO:0000313" key="4">
    <source>
        <dbReference type="Proteomes" id="UP000199481"/>
    </source>
</evidence>
<dbReference type="AlphaFoldDB" id="A0A1H0YFR9"/>
<evidence type="ECO:0000259" key="2">
    <source>
        <dbReference type="Pfam" id="PF13439"/>
    </source>
</evidence>
<reference evidence="4" key="1">
    <citation type="submission" date="2016-10" db="EMBL/GenBank/DDBJ databases">
        <authorList>
            <person name="Varghese N."/>
            <person name="Submissions S."/>
        </authorList>
    </citation>
    <scope>NUCLEOTIDE SEQUENCE [LARGE SCALE GENOMIC DNA]</scope>
    <source>
        <strain evidence="4">MPL-11</strain>
    </source>
</reference>
<dbReference type="PANTHER" id="PTHR45947:SF3">
    <property type="entry name" value="SULFOQUINOVOSYL TRANSFERASE SQD2"/>
    <property type="match status" value="1"/>
</dbReference>
<gene>
    <name evidence="3" type="ORF">SAMN04487752_0928</name>
</gene>
<accession>A0A1H0YFR9</accession>
<protein>
    <submittedName>
        <fullName evidence="3">Glycosyltransferase involved in cell wall bisynthesis</fullName>
    </submittedName>
</protein>
<feature type="domain" description="Glycosyltransferase subfamily 4-like N-terminal" evidence="2">
    <location>
        <begin position="16"/>
        <end position="171"/>
    </location>
</feature>
<dbReference type="Gene3D" id="3.40.50.2000">
    <property type="entry name" value="Glycogen Phosphorylase B"/>
    <property type="match status" value="2"/>
</dbReference>
<dbReference type="SUPFAM" id="SSF53756">
    <property type="entry name" value="UDP-Glycosyltransferase/glycogen phosphorylase"/>
    <property type="match status" value="1"/>
</dbReference>
<keyword evidence="3" id="KW-0808">Transferase</keyword>
<dbReference type="EMBL" id="FNJW01000008">
    <property type="protein sequence ID" value="SDQ14109.1"/>
    <property type="molecule type" value="Genomic_DNA"/>
</dbReference>
<dbReference type="InterPro" id="IPR001296">
    <property type="entry name" value="Glyco_trans_1"/>
</dbReference>
<keyword evidence="4" id="KW-1185">Reference proteome</keyword>
<feature type="domain" description="Glycosyl transferase family 1" evidence="1">
    <location>
        <begin position="181"/>
        <end position="297"/>
    </location>
</feature>
<dbReference type="GO" id="GO:0016757">
    <property type="term" value="F:glycosyltransferase activity"/>
    <property type="evidence" value="ECO:0007669"/>
    <property type="project" value="InterPro"/>
</dbReference>
<sequence>MEPIRVLHVIDGMGSGGAEAFIMNLYRNIDRTKVQFDFLLRNAENMHFDEIESLGGHIFMTASFPRHAWQNYKDTKAFFTEHNGYDIIHVHGNALLYMSGLLLAKKTGVPCRIMHSHNTQARKPIFRLIHEGNKLFINTLATNQMACSTVAGKWMFYGKDCKVVNNGIDVKEYLYNEIARNDIREEFQLDGKFVVGHVGRFLNSKNHSFLLDIFVEIHKQNESAVLLLIGIGPLEEEIRNKVHQLGLEAAVIFSGMRRDVERMLQAMDIFLFPSLFEGLGIVAVEAQAAGLHAIVSEAVPKEAFLTELIESIPLSAPKEEWAKKALLYQQGYDRPNTFEELQNAGYNIESVAKEMEHFYISKVQGNKSLANV</sequence>
<dbReference type="Pfam" id="PF00534">
    <property type="entry name" value="Glycos_transf_1"/>
    <property type="match status" value="1"/>
</dbReference>